<evidence type="ECO:0008006" key="4">
    <source>
        <dbReference type="Google" id="ProtNLM"/>
    </source>
</evidence>
<dbReference type="Proteomes" id="UP000006514">
    <property type="component" value="Unassembled WGS sequence"/>
</dbReference>
<evidence type="ECO:0000313" key="2">
    <source>
        <dbReference type="EMBL" id="EJD37023.1"/>
    </source>
</evidence>
<keyword evidence="1" id="KW-0732">Signal</keyword>
<gene>
    <name evidence="2" type="ORF">AURDEDRAFT_116963</name>
</gene>
<name>J0LH04_AURST</name>
<evidence type="ECO:0000313" key="3">
    <source>
        <dbReference type="Proteomes" id="UP000006514"/>
    </source>
</evidence>
<reference evidence="3" key="1">
    <citation type="journal article" date="2012" name="Science">
        <title>The Paleozoic origin of enzymatic lignin decomposition reconstructed from 31 fungal genomes.</title>
        <authorList>
            <person name="Floudas D."/>
            <person name="Binder M."/>
            <person name="Riley R."/>
            <person name="Barry K."/>
            <person name="Blanchette R.A."/>
            <person name="Henrissat B."/>
            <person name="Martinez A.T."/>
            <person name="Otillar R."/>
            <person name="Spatafora J.W."/>
            <person name="Yadav J.S."/>
            <person name="Aerts A."/>
            <person name="Benoit I."/>
            <person name="Boyd A."/>
            <person name="Carlson A."/>
            <person name="Copeland A."/>
            <person name="Coutinho P.M."/>
            <person name="de Vries R.P."/>
            <person name="Ferreira P."/>
            <person name="Findley K."/>
            <person name="Foster B."/>
            <person name="Gaskell J."/>
            <person name="Glotzer D."/>
            <person name="Gorecki P."/>
            <person name="Heitman J."/>
            <person name="Hesse C."/>
            <person name="Hori C."/>
            <person name="Igarashi K."/>
            <person name="Jurgens J.A."/>
            <person name="Kallen N."/>
            <person name="Kersten P."/>
            <person name="Kohler A."/>
            <person name="Kuees U."/>
            <person name="Kumar T.K.A."/>
            <person name="Kuo A."/>
            <person name="LaButti K."/>
            <person name="Larrondo L.F."/>
            <person name="Lindquist E."/>
            <person name="Ling A."/>
            <person name="Lombard V."/>
            <person name="Lucas S."/>
            <person name="Lundell T."/>
            <person name="Martin R."/>
            <person name="McLaughlin D.J."/>
            <person name="Morgenstern I."/>
            <person name="Morin E."/>
            <person name="Murat C."/>
            <person name="Nagy L.G."/>
            <person name="Nolan M."/>
            <person name="Ohm R.A."/>
            <person name="Patyshakuliyeva A."/>
            <person name="Rokas A."/>
            <person name="Ruiz-Duenas F.J."/>
            <person name="Sabat G."/>
            <person name="Salamov A."/>
            <person name="Samejima M."/>
            <person name="Schmutz J."/>
            <person name="Slot J.C."/>
            <person name="St John F."/>
            <person name="Stenlid J."/>
            <person name="Sun H."/>
            <person name="Sun S."/>
            <person name="Syed K."/>
            <person name="Tsang A."/>
            <person name="Wiebenga A."/>
            <person name="Young D."/>
            <person name="Pisabarro A."/>
            <person name="Eastwood D.C."/>
            <person name="Martin F."/>
            <person name="Cullen D."/>
            <person name="Grigoriev I.V."/>
            <person name="Hibbett D.S."/>
        </authorList>
    </citation>
    <scope>NUCLEOTIDE SEQUENCE [LARGE SCALE GENOMIC DNA]</scope>
    <source>
        <strain evidence="3">TFB10046</strain>
    </source>
</reference>
<proteinExistence type="predicted"/>
<protein>
    <recommendedName>
        <fullName evidence="4">Extracellular membrane protein CFEM domain-containing protein</fullName>
    </recommendedName>
</protein>
<dbReference type="InParanoid" id="J0LH04"/>
<feature type="signal peptide" evidence="1">
    <location>
        <begin position="1"/>
        <end position="20"/>
    </location>
</feature>
<accession>J0LH04</accession>
<sequence length="159" mass="16248">MRLSSLFCPLSLGLVASVAASALESAGSSLISRQLPGADPTAGATPEEAQCISDCSRGIVESHQSEYEKCTSPTLTLEAQQSCICKSDFLKQEQKCITKCFSKEVAKQAEDATKAVCNNLASDGGSTPDSGLSGEDGANSLRVPAGAAAIIAVMFAAGL</sequence>
<dbReference type="AlphaFoldDB" id="J0LH04"/>
<feature type="chain" id="PRO_5003735952" description="Extracellular membrane protein CFEM domain-containing protein" evidence="1">
    <location>
        <begin position="21"/>
        <end position="159"/>
    </location>
</feature>
<dbReference type="KEGG" id="adl:AURDEDRAFT_116963"/>
<dbReference type="EMBL" id="JH687849">
    <property type="protein sequence ID" value="EJD37023.1"/>
    <property type="molecule type" value="Genomic_DNA"/>
</dbReference>
<organism evidence="2 3">
    <name type="scientific">Auricularia subglabra (strain TFB-10046 / SS5)</name>
    <name type="common">White-rot fungus</name>
    <name type="synonym">Auricularia delicata (strain TFB10046)</name>
    <dbReference type="NCBI Taxonomy" id="717982"/>
    <lineage>
        <taxon>Eukaryota</taxon>
        <taxon>Fungi</taxon>
        <taxon>Dikarya</taxon>
        <taxon>Basidiomycota</taxon>
        <taxon>Agaricomycotina</taxon>
        <taxon>Agaricomycetes</taxon>
        <taxon>Auriculariales</taxon>
        <taxon>Auriculariaceae</taxon>
        <taxon>Auricularia</taxon>
    </lineage>
</organism>
<evidence type="ECO:0000256" key="1">
    <source>
        <dbReference type="SAM" id="SignalP"/>
    </source>
</evidence>
<keyword evidence="3" id="KW-1185">Reference proteome</keyword>